<organism evidence="3 4">
    <name type="scientific">Staphylococcus caprae</name>
    <dbReference type="NCBI Taxonomy" id="29380"/>
    <lineage>
        <taxon>Bacteria</taxon>
        <taxon>Bacillati</taxon>
        <taxon>Bacillota</taxon>
        <taxon>Bacilli</taxon>
        <taxon>Bacillales</taxon>
        <taxon>Staphylococcaceae</taxon>
        <taxon>Staphylococcus</taxon>
    </lineage>
</organism>
<feature type="signal peptide" evidence="2">
    <location>
        <begin position="1"/>
        <end position="19"/>
    </location>
</feature>
<protein>
    <recommendedName>
        <fullName evidence="5">Lipoprotein</fullName>
    </recommendedName>
</protein>
<evidence type="ECO:0000256" key="2">
    <source>
        <dbReference type="SAM" id="SignalP"/>
    </source>
</evidence>
<keyword evidence="4" id="KW-1185">Reference proteome</keyword>
<proteinExistence type="predicted"/>
<evidence type="ECO:0000256" key="1">
    <source>
        <dbReference type="SAM" id="MobiDB-lite"/>
    </source>
</evidence>
<dbReference type="Proteomes" id="UP000274772">
    <property type="component" value="Chromosome"/>
</dbReference>
<dbReference type="PROSITE" id="PS51257">
    <property type="entry name" value="PROKAR_LIPOPROTEIN"/>
    <property type="match status" value="1"/>
</dbReference>
<feature type="region of interest" description="Disordered" evidence="1">
    <location>
        <begin position="21"/>
        <end position="70"/>
    </location>
</feature>
<accession>A0ABM7FQ68</accession>
<dbReference type="EMBL" id="AP018586">
    <property type="protein sequence ID" value="BBD91254.1"/>
    <property type="molecule type" value="Genomic_DNA"/>
</dbReference>
<feature type="compositionally biased region" description="Basic and acidic residues" evidence="1">
    <location>
        <begin position="24"/>
        <end position="70"/>
    </location>
</feature>
<evidence type="ECO:0000313" key="4">
    <source>
        <dbReference type="Proteomes" id="UP000274772"/>
    </source>
</evidence>
<feature type="chain" id="PRO_5046532407" description="Lipoprotein" evidence="2">
    <location>
        <begin position="20"/>
        <end position="211"/>
    </location>
</feature>
<reference evidence="3 4" key="1">
    <citation type="submission" date="2018-05" db="EMBL/GenBank/DDBJ databases">
        <title>Complete genome sequencing of three human clinical isolates of Staphylococcus caprae reveals virulence factors similar to those of S. epidermidis and S. capitis.</title>
        <authorList>
            <person name="Watanabe S."/>
            <person name="Cui L."/>
        </authorList>
    </citation>
    <scope>NUCLEOTIDE SEQUENCE [LARGE SCALE GENOMIC DNA]</scope>
    <source>
        <strain evidence="3 4">JMUB590</strain>
    </source>
</reference>
<evidence type="ECO:0000313" key="3">
    <source>
        <dbReference type="EMBL" id="BBD91254.1"/>
    </source>
</evidence>
<sequence>MKKLFAITTALTLFLVACNSDNSSEQKKNQNKTETKSTKEKDEKTSSKPHSENKVKDDNQSHTTIEKKTDVRNLSDKTKISLAFFADEKGEYLLTKNEIIAGTYHALSPFNRDEKVENITIQKIRGYQGAPEGMQFYAVKPSKGNFQSIIGINNQLLFIGGTQGGIENFNQLTQHSKMLNLIDVYEKYKSNAELSIIENKIHFTNSNPELN</sequence>
<evidence type="ECO:0008006" key="5">
    <source>
        <dbReference type="Google" id="ProtNLM"/>
    </source>
</evidence>
<keyword evidence="2" id="KW-0732">Signal</keyword>
<dbReference type="RefSeq" id="WP_002444829.1">
    <property type="nucleotide sequence ID" value="NZ_AP018585.1"/>
</dbReference>
<gene>
    <name evidence="3" type="ORF">JMUB590_0144</name>
</gene>
<name>A0ABM7FQ68_9STAP</name>